<protein>
    <submittedName>
        <fullName evidence="5">Pyruvate synthase subunit beta</fullName>
        <ecNumber evidence="5">1.2.7.1</ecNumber>
    </submittedName>
</protein>
<keyword evidence="2 5" id="KW-0560">Oxidoreductase</keyword>
<name>A0A4D6HHJ8_9EURY</name>
<evidence type="ECO:0000256" key="2">
    <source>
        <dbReference type="ARBA" id="ARBA00023002"/>
    </source>
</evidence>
<dbReference type="GeneID" id="39849520"/>
<dbReference type="STRING" id="1457250.GCA_000755225_02208"/>
<keyword evidence="5" id="KW-0670">Pyruvate</keyword>
<evidence type="ECO:0000313" key="6">
    <source>
        <dbReference type="Proteomes" id="UP000296706"/>
    </source>
</evidence>
<organism evidence="5 6">
    <name type="scientific">Halapricum salinum</name>
    <dbReference type="NCBI Taxonomy" id="1457250"/>
    <lineage>
        <taxon>Archaea</taxon>
        <taxon>Methanobacteriati</taxon>
        <taxon>Methanobacteriota</taxon>
        <taxon>Stenosarchaea group</taxon>
        <taxon>Halobacteria</taxon>
        <taxon>Halobacteriales</taxon>
        <taxon>Haloarculaceae</taxon>
        <taxon>Halapricum</taxon>
    </lineage>
</organism>
<reference evidence="5 6" key="1">
    <citation type="journal article" date="2019" name="Nat. Commun.">
        <title>A new type of DNA phosphorothioation-based antiviral system in archaea.</title>
        <authorList>
            <person name="Xiong L."/>
            <person name="Liu S."/>
            <person name="Chen S."/>
            <person name="Xiao Y."/>
            <person name="Zhu B."/>
            <person name="Gao Y."/>
            <person name="Zhang Y."/>
            <person name="Chen B."/>
            <person name="Luo J."/>
            <person name="Deng Z."/>
            <person name="Chen X."/>
            <person name="Wang L."/>
            <person name="Chen S."/>
        </authorList>
    </citation>
    <scope>NUCLEOTIDE SEQUENCE [LARGE SCALE GENOMIC DNA]</scope>
    <source>
        <strain evidence="5 6">CBA1105</strain>
    </source>
</reference>
<proteinExistence type="predicted"/>
<dbReference type="InterPro" id="IPR011766">
    <property type="entry name" value="TPP_enzyme_TPP-bd"/>
</dbReference>
<dbReference type="CDD" id="cd03376">
    <property type="entry name" value="TPP_PFOR_porB_like"/>
    <property type="match status" value="1"/>
</dbReference>
<dbReference type="NCBIfam" id="NF008819">
    <property type="entry name" value="PRK11865.1"/>
    <property type="match status" value="1"/>
</dbReference>
<dbReference type="Proteomes" id="UP000296706">
    <property type="component" value="Chromosome"/>
</dbReference>
<comment type="subunit">
    <text evidence="1">Heterotetramer of one alpha, one beta, one delta and one gamma chain.</text>
</comment>
<dbReference type="OrthoDB" id="296931at2157"/>
<sequence>MSSDPQEQDYTDRLEHDDELWNPGHRACAGCGPALAMKYITEAAGENTIVTNATGCMEVVSTPYPESAWGTSYIHNIFENAASVAAGIEAAYKSFDRRDPDHLDVQDSDDLNIIAIGGDGATADIGFRALSGMMERGHDVLYIMYDNEAYMNTGVQRSSQTPFGAETTTSPAGKESIGNDTNKKDMASIAADHGVPYVATATISNPRDFKQKVEKALEIDGPKFIHVYAPCPVGWGFDSAKTIDLAEKAVETGLFPVFEMEDGEITSVNKIRDREPIEEWLEPQGRFRHLFKDEENGEEAIEELQGWIDGRAEDLGLDA</sequence>
<keyword evidence="6" id="KW-1185">Reference proteome</keyword>
<dbReference type="GO" id="GO:0030976">
    <property type="term" value="F:thiamine pyrophosphate binding"/>
    <property type="evidence" value="ECO:0007669"/>
    <property type="project" value="InterPro"/>
</dbReference>
<dbReference type="AlphaFoldDB" id="A0A4D6HHJ8"/>
<dbReference type="Pfam" id="PF02775">
    <property type="entry name" value="TPP_enzyme_C"/>
    <property type="match status" value="1"/>
</dbReference>
<dbReference type="InterPro" id="IPR051479">
    <property type="entry name" value="PorB-like"/>
</dbReference>
<dbReference type="Gene3D" id="3.40.50.970">
    <property type="match status" value="2"/>
</dbReference>
<dbReference type="EC" id="1.2.7.1" evidence="5"/>
<dbReference type="EMBL" id="CP031310">
    <property type="protein sequence ID" value="QCC52758.1"/>
    <property type="molecule type" value="Genomic_DNA"/>
</dbReference>
<feature type="compositionally biased region" description="Polar residues" evidence="3">
    <location>
        <begin position="158"/>
        <end position="171"/>
    </location>
</feature>
<dbReference type="RefSeq" id="WP_049993078.1">
    <property type="nucleotide sequence ID" value="NZ_CP031310.1"/>
</dbReference>
<dbReference type="SUPFAM" id="SSF52518">
    <property type="entry name" value="Thiamin diphosphate-binding fold (THDP-binding)"/>
    <property type="match status" value="1"/>
</dbReference>
<feature type="region of interest" description="Disordered" evidence="3">
    <location>
        <begin position="158"/>
        <end position="180"/>
    </location>
</feature>
<feature type="domain" description="Thiamine pyrophosphate enzyme TPP-binding" evidence="4">
    <location>
        <begin position="54"/>
        <end position="227"/>
    </location>
</feature>
<accession>A0A4D6HHJ8</accession>
<dbReference type="PANTHER" id="PTHR42897">
    <property type="entry name" value="PYRUVATE SYNTHASE SUBUNIT PORB"/>
    <property type="match status" value="1"/>
</dbReference>
<evidence type="ECO:0000313" key="5">
    <source>
        <dbReference type="EMBL" id="QCC52758.1"/>
    </source>
</evidence>
<evidence type="ECO:0000256" key="1">
    <source>
        <dbReference type="ARBA" id="ARBA00011595"/>
    </source>
</evidence>
<dbReference type="InterPro" id="IPR029061">
    <property type="entry name" value="THDP-binding"/>
</dbReference>
<evidence type="ECO:0000259" key="4">
    <source>
        <dbReference type="Pfam" id="PF02775"/>
    </source>
</evidence>
<dbReference type="GO" id="GO:0019164">
    <property type="term" value="F:pyruvate synthase activity"/>
    <property type="evidence" value="ECO:0007669"/>
    <property type="project" value="UniProtKB-EC"/>
</dbReference>
<gene>
    <name evidence="5" type="ORF">DV733_16635</name>
</gene>
<dbReference type="PANTHER" id="PTHR42897:SF2">
    <property type="entry name" value="PYRUVATE SYNTHASE SUBUNIT PORB"/>
    <property type="match status" value="1"/>
</dbReference>
<dbReference type="KEGG" id="hsn:DV733_16635"/>
<evidence type="ECO:0000256" key="3">
    <source>
        <dbReference type="SAM" id="MobiDB-lite"/>
    </source>
</evidence>